<feature type="region of interest" description="Disordered" evidence="1">
    <location>
        <begin position="50"/>
        <end position="72"/>
    </location>
</feature>
<evidence type="ECO:0000256" key="1">
    <source>
        <dbReference type="SAM" id="MobiDB-lite"/>
    </source>
</evidence>
<reference evidence="2 3" key="1">
    <citation type="journal article" date="2016" name="Mol. Biol. Evol.">
        <title>Genome-Wide Survey of Gut Fungi (Harpellales) Reveals the First Horizontally Transferred Ubiquitin Gene from a Mosquito Host.</title>
        <authorList>
            <person name="Wang Y."/>
            <person name="White M.M."/>
            <person name="Kvist S."/>
            <person name="Moncalvo J.M."/>
        </authorList>
    </citation>
    <scope>NUCLEOTIDE SEQUENCE [LARGE SCALE GENOMIC DNA]</scope>
    <source>
        <strain evidence="2 3">ALG-7-W6</strain>
    </source>
</reference>
<gene>
    <name evidence="2" type="ORF">AYI68_g3406</name>
</gene>
<protein>
    <submittedName>
        <fullName evidence="2">Uncharacterized protein</fullName>
    </submittedName>
</protein>
<accession>A0A1R0GZZ6</accession>
<name>A0A1R0GZZ6_9FUNG</name>
<proteinExistence type="predicted"/>
<feature type="compositionally biased region" description="Basic residues" evidence="1">
    <location>
        <begin position="60"/>
        <end position="72"/>
    </location>
</feature>
<organism evidence="2 3">
    <name type="scientific">Smittium mucronatum</name>
    <dbReference type="NCBI Taxonomy" id="133383"/>
    <lineage>
        <taxon>Eukaryota</taxon>
        <taxon>Fungi</taxon>
        <taxon>Fungi incertae sedis</taxon>
        <taxon>Zoopagomycota</taxon>
        <taxon>Kickxellomycotina</taxon>
        <taxon>Harpellomycetes</taxon>
        <taxon>Harpellales</taxon>
        <taxon>Legeriomycetaceae</taxon>
        <taxon>Smittium</taxon>
    </lineage>
</organism>
<sequence length="72" mass="8570">MEEPRSSKLTKSLWPKVGKWDTTRKHTMSFQNQVVVKFLWPHDRFEIGPTQKSLNTNSKKIQKKSKKVQMRV</sequence>
<dbReference type="AlphaFoldDB" id="A0A1R0GZZ6"/>
<dbReference type="Proteomes" id="UP000187455">
    <property type="component" value="Unassembled WGS sequence"/>
</dbReference>
<comment type="caution">
    <text evidence="2">The sequence shown here is derived from an EMBL/GenBank/DDBJ whole genome shotgun (WGS) entry which is preliminary data.</text>
</comment>
<dbReference type="EMBL" id="LSSL01001504">
    <property type="protein sequence ID" value="OLY82474.1"/>
    <property type="molecule type" value="Genomic_DNA"/>
</dbReference>
<keyword evidence="3" id="KW-1185">Reference proteome</keyword>
<evidence type="ECO:0000313" key="3">
    <source>
        <dbReference type="Proteomes" id="UP000187455"/>
    </source>
</evidence>
<evidence type="ECO:0000313" key="2">
    <source>
        <dbReference type="EMBL" id="OLY82474.1"/>
    </source>
</evidence>